<name>A0A0N0ZZ04_CHRID</name>
<dbReference type="SUPFAM" id="SSF48452">
    <property type="entry name" value="TPR-like"/>
    <property type="match status" value="1"/>
</dbReference>
<dbReference type="Proteomes" id="UP000037953">
    <property type="component" value="Unassembled WGS sequence"/>
</dbReference>
<organism evidence="1 2">
    <name type="scientific">Chryseobacterium indologenes</name>
    <name type="common">Flavobacterium indologenes</name>
    <dbReference type="NCBI Taxonomy" id="253"/>
    <lineage>
        <taxon>Bacteria</taxon>
        <taxon>Pseudomonadati</taxon>
        <taxon>Bacteroidota</taxon>
        <taxon>Flavobacteriia</taxon>
        <taxon>Flavobacteriales</taxon>
        <taxon>Weeksellaceae</taxon>
        <taxon>Chryseobacterium group</taxon>
        <taxon>Chryseobacterium</taxon>
    </lineage>
</organism>
<dbReference type="InterPro" id="IPR036390">
    <property type="entry name" value="WH_DNA-bd_sf"/>
</dbReference>
<reference evidence="1 2" key="1">
    <citation type="journal article" date="2015" name="Genom Data">
        <title>Draft genome sequence of a multidrug-resistant Chryseobacterium indologenes isolate from Malaysia.</title>
        <authorList>
            <person name="Yu C.Y."/>
            <person name="Ang G.Y."/>
            <person name="Cheng H.J."/>
            <person name="Cheong Y.M."/>
            <person name="Yin W.F."/>
            <person name="Chan K.G."/>
        </authorList>
    </citation>
    <scope>NUCLEOTIDE SEQUENCE [LARGE SCALE GENOMIC DNA]</scope>
    <source>
        <strain evidence="1 2">CI_885</strain>
    </source>
</reference>
<dbReference type="EMBL" id="LJOD01000001">
    <property type="protein sequence ID" value="KPE53096.1"/>
    <property type="molecule type" value="Genomic_DNA"/>
</dbReference>
<sequence>MGKTHLMSVLHSRIQHYVKEGKLATAYFAEEEYGVDNFFDFLLRILNSFIKWYEEDQAYLQKELEILQNTAASRQLSYLENIIKTFTAQKQLLILAENFGDILEQMGREEQGRLRAWLYENDNVSIIATSQAISDDFDREDRPFYGFFTLYYLKNLSFEEAYSFLLSLAEIDKEKALIKHLKTKGKPQVRAIFDLVKGNHRLLVTFYHFLKTDTLAKVSENFIKTINDLKPYYETYIRYLPPQQQKILRYIALARRPQKGTEISKNCFIEQKSLSKQLSELSRKKLVDAIPDPADRRNKFYDITEPLLRISIEVGEHKEGITSLFIDFLAYYYNIEELDKRSKRFSELLQHCDEKDQKNILYELEAIDKALDIKQEKLEAIFNELTELIHRDDFKKAEEVYFTNISENKDEVNLVIAIHLHNAHKYEKAISYFRKINVNKKSFIASNSTSINKYYTGFANSLLNLFFTTDDYPLLQKAIELTETMYKKHGIISNEYVIARTAMAKSLSIEGKKSEAKQIFSHIIELEFNSYSNEYKYLILELVYDLWNGEEKKFTSEYLNYIKSLSIKERVEIYAKLAKIPSFNIFFLLSSTIEKDIQTGDLNEILTTWIINILSYSSDLKADELMHLIAFTAQNREQIPELLILEAYTILYQEVIINKNNSALYELPKEQRLFFEQKILKHHHDYSGPEK</sequence>
<dbReference type="AlphaFoldDB" id="A0A0N0ZZ04"/>
<dbReference type="SUPFAM" id="SSF52540">
    <property type="entry name" value="P-loop containing nucleoside triphosphate hydrolases"/>
    <property type="match status" value="1"/>
</dbReference>
<evidence type="ECO:0000313" key="2">
    <source>
        <dbReference type="Proteomes" id="UP000037953"/>
    </source>
</evidence>
<dbReference type="SUPFAM" id="SSF46785">
    <property type="entry name" value="Winged helix' DNA-binding domain"/>
    <property type="match status" value="1"/>
</dbReference>
<accession>A0A0N0ZZ04</accession>
<protein>
    <submittedName>
        <fullName evidence="1">Uncharacterized protein</fullName>
    </submittedName>
</protein>
<dbReference type="GO" id="GO:0003700">
    <property type="term" value="F:DNA-binding transcription factor activity"/>
    <property type="evidence" value="ECO:0007669"/>
    <property type="project" value="InterPro"/>
</dbReference>
<dbReference type="InterPro" id="IPR011990">
    <property type="entry name" value="TPR-like_helical_dom_sf"/>
</dbReference>
<dbReference type="Gene3D" id="1.10.10.10">
    <property type="entry name" value="Winged helix-like DNA-binding domain superfamily/Winged helix DNA-binding domain"/>
    <property type="match status" value="1"/>
</dbReference>
<dbReference type="Gene3D" id="1.25.40.10">
    <property type="entry name" value="Tetratricopeptide repeat domain"/>
    <property type="match status" value="1"/>
</dbReference>
<proteinExistence type="predicted"/>
<gene>
    <name evidence="1" type="ORF">AOB46_03680</name>
</gene>
<evidence type="ECO:0000313" key="1">
    <source>
        <dbReference type="EMBL" id="KPE53096.1"/>
    </source>
</evidence>
<dbReference type="InterPro" id="IPR036388">
    <property type="entry name" value="WH-like_DNA-bd_sf"/>
</dbReference>
<comment type="caution">
    <text evidence="1">The sequence shown here is derived from an EMBL/GenBank/DDBJ whole genome shotgun (WGS) entry which is preliminary data.</text>
</comment>
<reference evidence="2" key="2">
    <citation type="submission" date="2015-09" db="EMBL/GenBank/DDBJ databases">
        <title>Draft genome sequence of a multidrug-resistant Chryseobacterium indologenes isolate from Malaysia.</title>
        <authorList>
            <person name="Yu C.Y."/>
            <person name="Ang G.Y."/>
            <person name="Chan K.-G."/>
        </authorList>
    </citation>
    <scope>NUCLEOTIDE SEQUENCE [LARGE SCALE GENOMIC DNA]</scope>
    <source>
        <strain evidence="2">CI_885</strain>
    </source>
</reference>
<dbReference type="InterPro" id="IPR027417">
    <property type="entry name" value="P-loop_NTPase"/>
</dbReference>
<dbReference type="PATRIC" id="fig|253.9.peg.781"/>